<sequence>MANGRRIVLAVVAVAAVGLVAGAAALAAVAPDRSPAPRASSPAAAGPRPTGTPGGATPGPSTPLSAGDAAVLDYVAGLPTVHDVTPETVGEFTDLVCSTLRSPKMSPAFYAQVVAVERSSYSLSDAQAGGLLRAAAQSGCPDAVRVVDSGGSQASGVPAQ</sequence>
<dbReference type="AlphaFoldDB" id="A0A853D193"/>
<proteinExistence type="predicted"/>
<evidence type="ECO:0000313" key="4">
    <source>
        <dbReference type="Proteomes" id="UP000578352"/>
    </source>
</evidence>
<evidence type="ECO:0000256" key="1">
    <source>
        <dbReference type="SAM" id="MobiDB-lite"/>
    </source>
</evidence>
<evidence type="ECO:0000313" key="3">
    <source>
        <dbReference type="EMBL" id="NYJ24515.1"/>
    </source>
</evidence>
<gene>
    <name evidence="3" type="ORF">HNR13_002802</name>
</gene>
<feature type="signal peptide" evidence="2">
    <location>
        <begin position="1"/>
        <end position="27"/>
    </location>
</feature>
<dbReference type="Proteomes" id="UP000578352">
    <property type="component" value="Unassembled WGS sequence"/>
</dbReference>
<protein>
    <recommendedName>
        <fullName evidence="5">DUF732 domain-containing protein</fullName>
    </recommendedName>
</protein>
<feature type="chain" id="PRO_5032686370" description="DUF732 domain-containing protein" evidence="2">
    <location>
        <begin position="28"/>
        <end position="160"/>
    </location>
</feature>
<feature type="region of interest" description="Disordered" evidence="1">
    <location>
        <begin position="31"/>
        <end position="65"/>
    </location>
</feature>
<reference evidence="3 4" key="1">
    <citation type="submission" date="2020-07" db="EMBL/GenBank/DDBJ databases">
        <title>Sequencing the genomes of 1000 actinobacteria strains.</title>
        <authorList>
            <person name="Klenk H.-P."/>
        </authorList>
    </citation>
    <scope>NUCLEOTIDE SEQUENCE [LARGE SCALE GENOMIC DNA]</scope>
    <source>
        <strain evidence="3 4">DSM 15165</strain>
    </source>
</reference>
<keyword evidence="2" id="KW-0732">Signal</keyword>
<dbReference type="InterPro" id="IPR006311">
    <property type="entry name" value="TAT_signal"/>
</dbReference>
<evidence type="ECO:0008006" key="5">
    <source>
        <dbReference type="Google" id="ProtNLM"/>
    </source>
</evidence>
<comment type="caution">
    <text evidence="3">The sequence shown here is derived from an EMBL/GenBank/DDBJ whole genome shotgun (WGS) entry which is preliminary data.</text>
</comment>
<evidence type="ECO:0000256" key="2">
    <source>
        <dbReference type="SAM" id="SignalP"/>
    </source>
</evidence>
<organism evidence="3 4">
    <name type="scientific">Leifsonia shinshuensis</name>
    <dbReference type="NCBI Taxonomy" id="150026"/>
    <lineage>
        <taxon>Bacteria</taxon>
        <taxon>Bacillati</taxon>
        <taxon>Actinomycetota</taxon>
        <taxon>Actinomycetes</taxon>
        <taxon>Micrococcales</taxon>
        <taxon>Microbacteriaceae</taxon>
        <taxon>Leifsonia</taxon>
    </lineage>
</organism>
<accession>A0A853D193</accession>
<dbReference type="RefSeq" id="WP_179606695.1">
    <property type="nucleotide sequence ID" value="NZ_BAABEH010000001.1"/>
</dbReference>
<name>A0A853D193_9MICO</name>
<dbReference type="PROSITE" id="PS51318">
    <property type="entry name" value="TAT"/>
    <property type="match status" value="1"/>
</dbReference>
<feature type="compositionally biased region" description="Low complexity" evidence="1">
    <location>
        <begin position="31"/>
        <end position="51"/>
    </location>
</feature>
<dbReference type="EMBL" id="JACCFL010000001">
    <property type="protein sequence ID" value="NYJ24515.1"/>
    <property type="molecule type" value="Genomic_DNA"/>
</dbReference>